<dbReference type="PROSITE" id="PS00108">
    <property type="entry name" value="PROTEIN_KINASE_ST"/>
    <property type="match status" value="1"/>
</dbReference>
<dbReference type="PANTHER" id="PTHR24348">
    <property type="entry name" value="SERINE/THREONINE-PROTEIN KINASE UNC-51-RELATED"/>
    <property type="match status" value="1"/>
</dbReference>
<dbReference type="GO" id="GO:0004674">
    <property type="term" value="F:protein serine/threonine kinase activity"/>
    <property type="evidence" value="ECO:0007669"/>
    <property type="project" value="InterPro"/>
</dbReference>
<dbReference type="InterPro" id="IPR045269">
    <property type="entry name" value="Atg1-like"/>
</dbReference>
<dbReference type="SMART" id="SM00220">
    <property type="entry name" value="S_TKc"/>
    <property type="match status" value="1"/>
</dbReference>
<evidence type="ECO:0000256" key="2">
    <source>
        <dbReference type="ARBA" id="ARBA00022741"/>
    </source>
</evidence>
<keyword evidence="1" id="KW-0808">Transferase</keyword>
<evidence type="ECO:0000256" key="3">
    <source>
        <dbReference type="ARBA" id="ARBA00022777"/>
    </source>
</evidence>
<dbReference type="InterPro" id="IPR000719">
    <property type="entry name" value="Prot_kinase_dom"/>
</dbReference>
<dbReference type="GO" id="GO:0000045">
    <property type="term" value="P:autophagosome assembly"/>
    <property type="evidence" value="ECO:0007669"/>
    <property type="project" value="TreeGrafter"/>
</dbReference>
<dbReference type="GO" id="GO:0016020">
    <property type="term" value="C:membrane"/>
    <property type="evidence" value="ECO:0007669"/>
    <property type="project" value="TreeGrafter"/>
</dbReference>
<feature type="domain" description="Protein kinase" evidence="5">
    <location>
        <begin position="14"/>
        <end position="299"/>
    </location>
</feature>
<evidence type="ECO:0000256" key="4">
    <source>
        <dbReference type="ARBA" id="ARBA00022840"/>
    </source>
</evidence>
<comment type="caution">
    <text evidence="6">The sequence shown here is derived from an EMBL/GenBank/DDBJ whole genome shotgun (WGS) entry which is preliminary data.</text>
</comment>
<reference evidence="6" key="1">
    <citation type="submission" date="2021-01" db="EMBL/GenBank/DDBJ databases">
        <authorList>
            <consortium name="Genoscope - CEA"/>
            <person name="William W."/>
        </authorList>
    </citation>
    <scope>NUCLEOTIDE SEQUENCE</scope>
</reference>
<protein>
    <recommendedName>
        <fullName evidence="5">Protein kinase domain-containing protein</fullName>
    </recommendedName>
</protein>
<dbReference type="GO" id="GO:0005776">
    <property type="term" value="C:autophagosome"/>
    <property type="evidence" value="ECO:0007669"/>
    <property type="project" value="TreeGrafter"/>
</dbReference>
<name>A0A8S1LG95_9CILI</name>
<dbReference type="GO" id="GO:0005524">
    <property type="term" value="F:ATP binding"/>
    <property type="evidence" value="ECO:0007669"/>
    <property type="project" value="UniProtKB-KW"/>
</dbReference>
<dbReference type="GO" id="GO:0010506">
    <property type="term" value="P:regulation of autophagy"/>
    <property type="evidence" value="ECO:0007669"/>
    <property type="project" value="InterPro"/>
</dbReference>
<evidence type="ECO:0000256" key="1">
    <source>
        <dbReference type="ARBA" id="ARBA00022679"/>
    </source>
</evidence>
<gene>
    <name evidence="6" type="ORF">PSON_ATCC_30995.1.T0160071</name>
</gene>
<dbReference type="PANTHER" id="PTHR24348:SF22">
    <property type="entry name" value="NON-SPECIFIC SERINE_THREONINE PROTEIN KINASE"/>
    <property type="match status" value="1"/>
</dbReference>
<sequence>MIQGEHHIIDNYKILLNCPIGKGQYGCVYDCQMLNNVGQPAELCAKIMLVHDNTQKKYSDGEKRISEIICDNQNNQNLVRIYFVKEIPEQKKLLIIMEKCESNLQQLWEKKTKFNDEEIYDFLDQFLNGYKVLYNKDIMHRDIKPENILIKYINGKTIYKLADFGIGKIYKANDFKFTKIGTPAYAAPEINSSINDDELNQRFLKTKNQFEHSRSQVDVFSLGVILYQLVFGDYPFKKTAQGIVDFVNGLKNKPLKLQGNSQFIGYIENMLKYYPDERLAFHYLITQMESKKQLRQTFTNNTEFLLFQVLKGNQNKSGSQKPFQSFNQNNNTQQQSQFQNQQANNNQQQNPKINTINSGQQQQFNTFQNGTQTFQKEVQNNNFRLTNQSWNTYQKIKEHIEYLMNNQEEILMDNPKFQFRLVINNYNNNNITIQQLQNLLNAYPIKEGKIQKYEFKTLTYFYCLLAAISQQQNIQIVDDTRMREELTKYFNNQNPKK</sequence>
<accession>A0A8S1LG95</accession>
<keyword evidence="7" id="KW-1185">Reference proteome</keyword>
<dbReference type="OrthoDB" id="312768at2759"/>
<keyword evidence="2" id="KW-0547">Nucleotide-binding</keyword>
<proteinExistence type="predicted"/>
<evidence type="ECO:0000313" key="6">
    <source>
        <dbReference type="EMBL" id="CAD8061964.1"/>
    </source>
</evidence>
<evidence type="ECO:0000259" key="5">
    <source>
        <dbReference type="PROSITE" id="PS50011"/>
    </source>
</evidence>
<dbReference type="Pfam" id="PF00069">
    <property type="entry name" value="Pkinase"/>
    <property type="match status" value="1"/>
</dbReference>
<dbReference type="PROSITE" id="PS50011">
    <property type="entry name" value="PROTEIN_KINASE_DOM"/>
    <property type="match status" value="1"/>
</dbReference>
<dbReference type="AlphaFoldDB" id="A0A8S1LG95"/>
<dbReference type="Proteomes" id="UP000692954">
    <property type="component" value="Unassembled WGS sequence"/>
</dbReference>
<evidence type="ECO:0000313" key="7">
    <source>
        <dbReference type="Proteomes" id="UP000692954"/>
    </source>
</evidence>
<organism evidence="6 7">
    <name type="scientific">Paramecium sonneborni</name>
    <dbReference type="NCBI Taxonomy" id="65129"/>
    <lineage>
        <taxon>Eukaryota</taxon>
        <taxon>Sar</taxon>
        <taxon>Alveolata</taxon>
        <taxon>Ciliophora</taxon>
        <taxon>Intramacronucleata</taxon>
        <taxon>Oligohymenophorea</taxon>
        <taxon>Peniculida</taxon>
        <taxon>Parameciidae</taxon>
        <taxon>Paramecium</taxon>
    </lineage>
</organism>
<keyword evidence="4" id="KW-0067">ATP-binding</keyword>
<dbReference type="GO" id="GO:0005829">
    <property type="term" value="C:cytosol"/>
    <property type="evidence" value="ECO:0007669"/>
    <property type="project" value="TreeGrafter"/>
</dbReference>
<dbReference type="EMBL" id="CAJJDN010000016">
    <property type="protein sequence ID" value="CAD8061964.1"/>
    <property type="molecule type" value="Genomic_DNA"/>
</dbReference>
<dbReference type="GO" id="GO:0000407">
    <property type="term" value="C:phagophore assembly site"/>
    <property type="evidence" value="ECO:0007669"/>
    <property type="project" value="TreeGrafter"/>
</dbReference>
<dbReference type="InterPro" id="IPR008271">
    <property type="entry name" value="Ser/Thr_kinase_AS"/>
</dbReference>
<keyword evidence="3" id="KW-0418">Kinase</keyword>